<dbReference type="AlphaFoldDB" id="V7I3X0"/>
<dbReference type="RefSeq" id="WP_023383342.1">
    <property type="nucleotide sequence ID" value="NZ_AXUN02000193.1"/>
</dbReference>
<protein>
    <submittedName>
        <fullName evidence="1">Uncharacterized protein</fullName>
    </submittedName>
</protein>
<dbReference type="EMBL" id="AXUN02000193">
    <property type="protein sequence ID" value="ETA79991.1"/>
    <property type="molecule type" value="Genomic_DNA"/>
</dbReference>
<organism evidence="1 2">
    <name type="scientific">Youngiibacter fragilis 232.1</name>
    <dbReference type="NCBI Taxonomy" id="994573"/>
    <lineage>
        <taxon>Bacteria</taxon>
        <taxon>Bacillati</taxon>
        <taxon>Bacillota</taxon>
        <taxon>Clostridia</taxon>
        <taxon>Eubacteriales</taxon>
        <taxon>Clostridiaceae</taxon>
        <taxon>Youngiibacter</taxon>
    </lineage>
</organism>
<accession>V7I3X0</accession>
<reference evidence="1 2" key="1">
    <citation type="journal article" date="2014" name="Genome Announc.">
        <title>Genome Sequence of Youngiibacter fragilis, the Type Strain of the Genus Youngiibacter.</title>
        <authorList>
            <person name="Wawrik C.B."/>
            <person name="Callaghan A.V."/>
            <person name="Stamps B.W."/>
            <person name="Wawrik B."/>
        </authorList>
    </citation>
    <scope>NUCLEOTIDE SEQUENCE [LARGE SCALE GENOMIC DNA]</scope>
    <source>
        <strain evidence="1 2">232.1</strain>
    </source>
</reference>
<dbReference type="OrthoDB" id="581382at2"/>
<sequence>MIEFQWNKIDKKSNTPVIKDVELDELAEMLLKDYKSALLKEPRKIKYEHFLESYLGANLEYQHIYYGEDEGQIFGVTAFNEERLKIFDQENLCTRHLTLEKNSVVLDHYVTEEGREGLELFTGLHEGGHLWLHPMVYSEPAEQLSLFSSDTEPIKPVTCCRRSDIESFGRTWKGYRTPEEWREHQADYFASAIAMPKATFVPLVLETLKANGITEGYVIEDAGLKERFFAKEKLTKVTVDAYGVSKSAAYVKLRKFGFIRDTKSLEEENSQFRLF</sequence>
<dbReference type="eggNOG" id="COG2856">
    <property type="taxonomic scope" value="Bacteria"/>
</dbReference>
<comment type="caution">
    <text evidence="1">The sequence shown here is derived from an EMBL/GenBank/DDBJ whole genome shotgun (WGS) entry which is preliminary data.</text>
</comment>
<keyword evidence="2" id="KW-1185">Reference proteome</keyword>
<gene>
    <name evidence="1" type="ORF">T472_0213930</name>
</gene>
<dbReference type="Proteomes" id="UP000017747">
    <property type="component" value="Unassembled WGS sequence"/>
</dbReference>
<name>V7I3X0_9CLOT</name>
<proteinExistence type="predicted"/>
<evidence type="ECO:0000313" key="2">
    <source>
        <dbReference type="Proteomes" id="UP000017747"/>
    </source>
</evidence>
<evidence type="ECO:0000313" key="1">
    <source>
        <dbReference type="EMBL" id="ETA79991.1"/>
    </source>
</evidence>